<evidence type="ECO:0000313" key="3">
    <source>
        <dbReference type="Proteomes" id="UP000037035"/>
    </source>
</evidence>
<protein>
    <submittedName>
        <fullName evidence="2">Uncharacterized protein</fullName>
    </submittedName>
</protein>
<accession>A0A0L6VET9</accession>
<feature type="transmembrane region" description="Helical" evidence="1">
    <location>
        <begin position="142"/>
        <end position="162"/>
    </location>
</feature>
<keyword evidence="3" id="KW-1185">Reference proteome</keyword>
<feature type="transmembrane region" description="Helical" evidence="1">
    <location>
        <begin position="182"/>
        <end position="206"/>
    </location>
</feature>
<keyword evidence="1" id="KW-0472">Membrane</keyword>
<gene>
    <name evidence="2" type="ORF">VP01_1776g3</name>
</gene>
<dbReference type="Proteomes" id="UP000037035">
    <property type="component" value="Unassembled WGS sequence"/>
</dbReference>
<sequence length="680" mass="79057">MSLHASVHVHVIYQLRGCVTSDPRGLRGCFPSVRNREKDRKREEKRIKRIFFSFLTFKNTTTCYLLFHLCLCFIMFQYLNNLSPHSSYHQDSPCTFHSLLFLFSILLFLKSNLYKLFISLLNSYRGNFHIVLLSIEYIHPSAFVPSGYLDGSIIIFLHYIFMLRYHLEFNSKHFQFTSMPQMVPWLFILNIIPLASSFFFSYFLLFNSRFDFHTNRGKEEMIPKCGYTSAIDFVHARPQIMQNCIKVVKSLPQIVIWPKTHLHLCDELCTCSMATNFLESSNQMLPKSTRYLTKHLLIHFDTRHSTNERLIFCGHNSFGLCSAINLQHQPNLLNYLLPQPAIISHYIQIKSSDIHKFWKSIWLPIFWNVIKAIITVSHVEPMGSASNQMLPKSTRYSTKDLLIHFDTRHSTNESLTFFKSKANLLFEFRLSHKGISNAVIIHSASIISHFIFESNPRIFEWINQLLSWAASKHTPSLPLLSSIIFPVLPLAYWLPFSNLIIFNKDLSYLAPHLQTSPCALRPAKFPSRVSPTGEVSSASAPLYIPQLAIYHPNHNKYALGSTHSKVMCTLYVENWGREKISGNLKCSPFYMMLGLLLHEVCIFWNFDFLIKRLPWSRRELLLNFKSLIKFMGIIVVKFVFVEFSTLSFSLCSFSFLFSFLWSSNLIFNVVFTSLVMNFSL</sequence>
<feature type="transmembrane region" description="Helical" evidence="1">
    <location>
        <begin position="589"/>
        <end position="610"/>
    </location>
</feature>
<name>A0A0L6VET9_9BASI</name>
<dbReference type="AlphaFoldDB" id="A0A0L6VET9"/>
<feature type="transmembrane region" description="Helical" evidence="1">
    <location>
        <begin position="622"/>
        <end position="641"/>
    </location>
</feature>
<organism evidence="2 3">
    <name type="scientific">Puccinia sorghi</name>
    <dbReference type="NCBI Taxonomy" id="27349"/>
    <lineage>
        <taxon>Eukaryota</taxon>
        <taxon>Fungi</taxon>
        <taxon>Dikarya</taxon>
        <taxon>Basidiomycota</taxon>
        <taxon>Pucciniomycotina</taxon>
        <taxon>Pucciniomycetes</taxon>
        <taxon>Pucciniales</taxon>
        <taxon>Pucciniaceae</taxon>
        <taxon>Puccinia</taxon>
    </lineage>
</organism>
<keyword evidence="1" id="KW-1133">Transmembrane helix</keyword>
<feature type="transmembrane region" description="Helical" evidence="1">
    <location>
        <begin position="50"/>
        <end position="79"/>
    </location>
</feature>
<feature type="transmembrane region" description="Helical" evidence="1">
    <location>
        <begin position="653"/>
        <end position="676"/>
    </location>
</feature>
<proteinExistence type="predicted"/>
<dbReference type="VEuPathDB" id="FungiDB:VP01_1776g3"/>
<keyword evidence="1" id="KW-0812">Transmembrane</keyword>
<comment type="caution">
    <text evidence="2">The sequence shown here is derived from an EMBL/GenBank/DDBJ whole genome shotgun (WGS) entry which is preliminary data.</text>
</comment>
<dbReference type="EMBL" id="LAVV01006588">
    <property type="protein sequence ID" value="KNZ59244.1"/>
    <property type="molecule type" value="Genomic_DNA"/>
</dbReference>
<feature type="transmembrane region" description="Helical" evidence="1">
    <location>
        <begin position="477"/>
        <end position="494"/>
    </location>
</feature>
<feature type="transmembrane region" description="Helical" evidence="1">
    <location>
        <begin position="99"/>
        <end position="121"/>
    </location>
</feature>
<evidence type="ECO:0000313" key="2">
    <source>
        <dbReference type="EMBL" id="KNZ59244.1"/>
    </source>
</evidence>
<evidence type="ECO:0000256" key="1">
    <source>
        <dbReference type="SAM" id="Phobius"/>
    </source>
</evidence>
<reference evidence="2 3" key="1">
    <citation type="submission" date="2015-08" db="EMBL/GenBank/DDBJ databases">
        <title>Next Generation Sequencing and Analysis of the Genome of Puccinia sorghi L Schw, the Causal Agent of Maize Common Rust.</title>
        <authorList>
            <person name="Rochi L."/>
            <person name="Burguener G."/>
            <person name="Darino M."/>
            <person name="Turjanski A."/>
            <person name="Kreff E."/>
            <person name="Dieguez M.J."/>
            <person name="Sacco F."/>
        </authorList>
    </citation>
    <scope>NUCLEOTIDE SEQUENCE [LARGE SCALE GENOMIC DNA]</scope>
    <source>
        <strain evidence="2 3">RO10H11247</strain>
    </source>
</reference>